<keyword evidence="1" id="KW-1133">Transmembrane helix</keyword>
<evidence type="ECO:0000256" key="1">
    <source>
        <dbReference type="SAM" id="Phobius"/>
    </source>
</evidence>
<feature type="transmembrane region" description="Helical" evidence="1">
    <location>
        <begin position="75"/>
        <end position="96"/>
    </location>
</feature>
<sequence length="105" mass="11915">MCFVLLLLAAASCLAGKFTIFTNHSTHRTSHTGLIIYLIKEHRPQQRTLVPSFFTPKTFLLPPPTPPRLLQRTSLSFSLSLFTLFLNLLLSLWLSLPLPRARTLL</sequence>
<evidence type="ECO:0000256" key="2">
    <source>
        <dbReference type="SAM" id="SignalP"/>
    </source>
</evidence>
<name>A0A2M4DE88_ANODA</name>
<organism evidence="3">
    <name type="scientific">Anopheles darlingi</name>
    <name type="common">Mosquito</name>
    <dbReference type="NCBI Taxonomy" id="43151"/>
    <lineage>
        <taxon>Eukaryota</taxon>
        <taxon>Metazoa</taxon>
        <taxon>Ecdysozoa</taxon>
        <taxon>Arthropoda</taxon>
        <taxon>Hexapoda</taxon>
        <taxon>Insecta</taxon>
        <taxon>Pterygota</taxon>
        <taxon>Neoptera</taxon>
        <taxon>Endopterygota</taxon>
        <taxon>Diptera</taxon>
        <taxon>Nematocera</taxon>
        <taxon>Culicoidea</taxon>
        <taxon>Culicidae</taxon>
        <taxon>Anophelinae</taxon>
        <taxon>Anopheles</taxon>
    </lineage>
</organism>
<protein>
    <recommendedName>
        <fullName evidence="4">Secreted protein</fullName>
    </recommendedName>
</protein>
<feature type="signal peptide" evidence="2">
    <location>
        <begin position="1"/>
        <end position="15"/>
    </location>
</feature>
<evidence type="ECO:0008006" key="4">
    <source>
        <dbReference type="Google" id="ProtNLM"/>
    </source>
</evidence>
<dbReference type="EMBL" id="GGFL01011280">
    <property type="protein sequence ID" value="MBW75458.1"/>
    <property type="molecule type" value="Transcribed_RNA"/>
</dbReference>
<accession>A0A2M4DE88</accession>
<reference evidence="3" key="1">
    <citation type="submission" date="2018-01" db="EMBL/GenBank/DDBJ databases">
        <title>An insight into the sialome of Amazonian anophelines.</title>
        <authorList>
            <person name="Ribeiro J.M."/>
            <person name="Scarpassa V."/>
            <person name="Calvo E."/>
        </authorList>
    </citation>
    <scope>NUCLEOTIDE SEQUENCE</scope>
</reference>
<keyword evidence="1" id="KW-0472">Membrane</keyword>
<keyword evidence="1" id="KW-0812">Transmembrane</keyword>
<keyword evidence="2" id="KW-0732">Signal</keyword>
<feature type="chain" id="PRO_5014863195" description="Secreted protein" evidence="2">
    <location>
        <begin position="16"/>
        <end position="105"/>
    </location>
</feature>
<proteinExistence type="predicted"/>
<dbReference type="AlphaFoldDB" id="A0A2M4DE88"/>
<evidence type="ECO:0000313" key="3">
    <source>
        <dbReference type="EMBL" id="MBW75458.1"/>
    </source>
</evidence>